<keyword evidence="8" id="KW-1185">Reference proteome</keyword>
<dbReference type="AlphaFoldDB" id="A0AAD9UL44"/>
<dbReference type="PANTHER" id="PTHR14211:SF7">
    <property type="entry name" value="RIBOSOME BIOGENESIS PROTEIN NOP53"/>
    <property type="match status" value="1"/>
</dbReference>
<evidence type="ECO:0000256" key="3">
    <source>
        <dbReference type="ARBA" id="ARBA00022517"/>
    </source>
</evidence>
<feature type="region of interest" description="Disordered" evidence="6">
    <location>
        <begin position="68"/>
        <end position="132"/>
    </location>
</feature>
<organism evidence="7 8">
    <name type="scientific">Ridgeia piscesae</name>
    <name type="common">Tubeworm</name>
    <dbReference type="NCBI Taxonomy" id="27915"/>
    <lineage>
        <taxon>Eukaryota</taxon>
        <taxon>Metazoa</taxon>
        <taxon>Spiralia</taxon>
        <taxon>Lophotrochozoa</taxon>
        <taxon>Annelida</taxon>
        <taxon>Polychaeta</taxon>
        <taxon>Sedentaria</taxon>
        <taxon>Canalipalpata</taxon>
        <taxon>Sabellida</taxon>
        <taxon>Siboglinidae</taxon>
        <taxon>Ridgeia</taxon>
    </lineage>
</organism>
<dbReference type="Proteomes" id="UP001209878">
    <property type="component" value="Unassembled WGS sequence"/>
</dbReference>
<dbReference type="Pfam" id="PF07767">
    <property type="entry name" value="Nop53"/>
    <property type="match status" value="1"/>
</dbReference>
<evidence type="ECO:0000256" key="2">
    <source>
        <dbReference type="ARBA" id="ARBA00018339"/>
    </source>
</evidence>
<proteinExistence type="inferred from homology"/>
<dbReference type="GO" id="GO:0006364">
    <property type="term" value="P:rRNA processing"/>
    <property type="evidence" value="ECO:0007669"/>
    <property type="project" value="TreeGrafter"/>
</dbReference>
<gene>
    <name evidence="7" type="ORF">NP493_16g10004</name>
</gene>
<comment type="similarity">
    <text evidence="1 5">Belongs to the NOP53 family.</text>
</comment>
<name>A0AAD9UL44_RIDPI</name>
<feature type="compositionally biased region" description="Polar residues" evidence="6">
    <location>
        <begin position="151"/>
        <end position="160"/>
    </location>
</feature>
<keyword evidence="3 5" id="KW-0690">Ribosome biogenesis</keyword>
<comment type="caution">
    <text evidence="7">The sequence shown here is derived from an EMBL/GenBank/DDBJ whole genome shotgun (WGS) entry which is preliminary data.</text>
</comment>
<evidence type="ECO:0000256" key="5">
    <source>
        <dbReference type="PIRNR" id="PIRNR017302"/>
    </source>
</evidence>
<keyword evidence="4 5" id="KW-0539">Nucleus</keyword>
<evidence type="ECO:0000256" key="1">
    <source>
        <dbReference type="ARBA" id="ARBA00008838"/>
    </source>
</evidence>
<comment type="function">
    <text evidence="5">May play a role in ribosome biogenesis.</text>
</comment>
<sequence length="422" mass="49495">MTTTAIEKPPASRKRKRVSKNRKKAWAKHSDITDVEDFLEEKRMQERTGGLAVEKANEQLFFIDKQVTEDDKPDPRIEPGRVQRNFRKENDPKKTCLRKRAQQEKGTVSATRQMSAAQRKDTNAKKRRNIHEMRTRKIAKYDLWGDEVTETGTPAVQTSPAKAVPRLRRHPTKAAAVEVPHPGASYNPSYDDHQELLTKAVEVEIVKDKEEMKLIRALDDKFPKKTRETLEADWMKEMSAGLFEEQEWEEEEEGKKEGSNEEEGEVTTITGINPPVRRDKEKTENERRKMKIKKEEERKVRQEKEKKLRKNEIFRLKSIKAQVREREKDLTGRADRRAELKAKKEGDTKTLGKLKYEAPNLELKLSDELEGSLRLLKPEGNLLEDRFYSLQKRNIIEPRKRAKFARKYKWKSFEKKGHREIV</sequence>
<feature type="compositionally biased region" description="Basic and acidic residues" evidence="6">
    <location>
        <begin position="276"/>
        <end position="302"/>
    </location>
</feature>
<evidence type="ECO:0000256" key="4">
    <source>
        <dbReference type="ARBA" id="ARBA00023242"/>
    </source>
</evidence>
<dbReference type="EMBL" id="JAODUO010000015">
    <property type="protein sequence ID" value="KAK2193285.1"/>
    <property type="molecule type" value="Genomic_DNA"/>
</dbReference>
<dbReference type="GO" id="GO:0005730">
    <property type="term" value="C:nucleolus"/>
    <property type="evidence" value="ECO:0007669"/>
    <property type="project" value="UniProtKB-SubCell"/>
</dbReference>
<feature type="region of interest" description="Disordered" evidence="6">
    <location>
        <begin position="151"/>
        <end position="191"/>
    </location>
</feature>
<dbReference type="InterPro" id="IPR011687">
    <property type="entry name" value="Nop53/GLTSCR2"/>
</dbReference>
<protein>
    <recommendedName>
        <fullName evidence="2 5">Ribosome biogenesis protein NOP53</fullName>
    </recommendedName>
</protein>
<dbReference type="PIRSF" id="PIRSF017302">
    <property type="entry name" value="Gltscr2"/>
    <property type="match status" value="1"/>
</dbReference>
<dbReference type="GO" id="GO:0005654">
    <property type="term" value="C:nucleoplasm"/>
    <property type="evidence" value="ECO:0007669"/>
    <property type="project" value="UniProtKB-SubCell"/>
</dbReference>
<feature type="compositionally biased region" description="Basic and acidic residues" evidence="6">
    <location>
        <begin position="118"/>
        <end position="132"/>
    </location>
</feature>
<dbReference type="GO" id="GO:0000027">
    <property type="term" value="P:ribosomal large subunit assembly"/>
    <property type="evidence" value="ECO:0007669"/>
    <property type="project" value="UniProtKB-UniRule"/>
</dbReference>
<accession>A0AAD9UL44</accession>
<evidence type="ECO:0000313" key="8">
    <source>
        <dbReference type="Proteomes" id="UP001209878"/>
    </source>
</evidence>
<feature type="region of interest" description="Disordered" evidence="6">
    <location>
        <begin position="1"/>
        <end position="25"/>
    </location>
</feature>
<evidence type="ECO:0000256" key="6">
    <source>
        <dbReference type="SAM" id="MobiDB-lite"/>
    </source>
</evidence>
<dbReference type="GO" id="GO:0008097">
    <property type="term" value="F:5S rRNA binding"/>
    <property type="evidence" value="ECO:0007669"/>
    <property type="project" value="TreeGrafter"/>
</dbReference>
<feature type="compositionally biased region" description="Polar residues" evidence="6">
    <location>
        <begin position="104"/>
        <end position="116"/>
    </location>
</feature>
<evidence type="ECO:0000313" key="7">
    <source>
        <dbReference type="EMBL" id="KAK2193285.1"/>
    </source>
</evidence>
<reference evidence="7" key="1">
    <citation type="journal article" date="2023" name="Mol. Biol. Evol.">
        <title>Third-Generation Sequencing Reveals the Adaptive Role of the Epigenome in Three Deep-Sea Polychaetes.</title>
        <authorList>
            <person name="Perez M."/>
            <person name="Aroh O."/>
            <person name="Sun Y."/>
            <person name="Lan Y."/>
            <person name="Juniper S.K."/>
            <person name="Young C.R."/>
            <person name="Angers B."/>
            <person name="Qian P.Y."/>
        </authorList>
    </citation>
    <scope>NUCLEOTIDE SEQUENCE</scope>
    <source>
        <strain evidence="7">R07B-5</strain>
    </source>
</reference>
<comment type="subcellular location">
    <subcellularLocation>
        <location evidence="5">Nucleus</location>
        <location evidence="5">Nucleolus</location>
    </subcellularLocation>
    <subcellularLocation>
        <location evidence="5">Nucleus</location>
        <location evidence="5">Nucleoplasm</location>
    </subcellularLocation>
</comment>
<feature type="compositionally biased region" description="Basic residues" evidence="6">
    <location>
        <begin position="11"/>
        <end position="25"/>
    </location>
</feature>
<feature type="region of interest" description="Disordered" evidence="6">
    <location>
        <begin position="242"/>
        <end position="302"/>
    </location>
</feature>
<dbReference type="PANTHER" id="PTHR14211">
    <property type="entry name" value="GLIOMA SUPPRESSOR CANDIDATE REGION GENE 2"/>
    <property type="match status" value="1"/>
</dbReference>
<feature type="compositionally biased region" description="Basic and acidic residues" evidence="6">
    <location>
        <begin position="68"/>
        <end position="94"/>
    </location>
</feature>